<name>A0A4R5NDY1_9LACO</name>
<comment type="caution">
    <text evidence="2">The sequence shown here is derived from an EMBL/GenBank/DDBJ whole genome shotgun (WGS) entry which is preliminary data.</text>
</comment>
<reference evidence="2 3" key="1">
    <citation type="journal article" date="2019" name="Appl. Microbiol. Biotechnol.">
        <title>Uncovering carbohydrate metabolism through a genotype-phenotype association study of 56 lactic acid bacteria genomes.</title>
        <authorList>
            <person name="Buron-Moles G."/>
            <person name="Chailyan A."/>
            <person name="Dolejs I."/>
            <person name="Forster J."/>
            <person name="Miks M.H."/>
        </authorList>
    </citation>
    <scope>NUCLEOTIDE SEQUENCE [LARGE SCALE GENOMIC DNA]</scope>
    <source>
        <strain evidence="2 3">ATCC 29644</strain>
    </source>
</reference>
<keyword evidence="1" id="KW-0472">Membrane</keyword>
<keyword evidence="1" id="KW-1133">Transmembrane helix</keyword>
<evidence type="ECO:0000313" key="2">
    <source>
        <dbReference type="EMBL" id="TDG70916.1"/>
    </source>
</evidence>
<keyword evidence="1" id="KW-0812">Transmembrane</keyword>
<sequence length="246" mass="28457">MLVDVSKILKNDSDQDIAKQLGISATEIELIKNKQLYPSQTLTKKIIQLAKQPITVTQPALEKNFQFGQTIKIRRVIISIIFIIFVSLLFTGFGYQPFWVFLLVVLISLFVTLPSCFNDYWLINEKNIKAVKFNNLGIIKLAQLLHLTPMPQRVIPYSEIDHINIFYHKRIRTSPFDINPDVFQLTCTLKNNQELTINVNAKLEEELIDLVAELNYQNVAIYDQQKVILALSKKQNLFQKFNPSFL</sequence>
<feature type="transmembrane region" description="Helical" evidence="1">
    <location>
        <begin position="99"/>
        <end position="123"/>
    </location>
</feature>
<keyword evidence="3" id="KW-1185">Reference proteome</keyword>
<dbReference type="Proteomes" id="UP000295257">
    <property type="component" value="Unassembled WGS sequence"/>
</dbReference>
<dbReference type="RefSeq" id="WP_010020387.1">
    <property type="nucleotide sequence ID" value="NZ_PUFN01000023.1"/>
</dbReference>
<gene>
    <name evidence="2" type="ORF">C5L30_000693</name>
</gene>
<accession>A0A4R5NDY1</accession>
<feature type="transmembrane region" description="Helical" evidence="1">
    <location>
        <begin position="76"/>
        <end position="93"/>
    </location>
</feature>
<dbReference type="OrthoDB" id="9812495at2"/>
<evidence type="ECO:0000313" key="3">
    <source>
        <dbReference type="Proteomes" id="UP000295257"/>
    </source>
</evidence>
<proteinExistence type="predicted"/>
<dbReference type="AlphaFoldDB" id="A0A4R5NDY1"/>
<protein>
    <submittedName>
        <fullName evidence="2">Uncharacterized protein</fullName>
    </submittedName>
</protein>
<evidence type="ECO:0000256" key="1">
    <source>
        <dbReference type="SAM" id="Phobius"/>
    </source>
</evidence>
<organism evidence="2 3">
    <name type="scientific">Companilactobacillus farciminis</name>
    <dbReference type="NCBI Taxonomy" id="1612"/>
    <lineage>
        <taxon>Bacteria</taxon>
        <taxon>Bacillati</taxon>
        <taxon>Bacillota</taxon>
        <taxon>Bacilli</taxon>
        <taxon>Lactobacillales</taxon>
        <taxon>Lactobacillaceae</taxon>
        <taxon>Companilactobacillus</taxon>
    </lineage>
</organism>
<dbReference type="EMBL" id="PUFN01000023">
    <property type="protein sequence ID" value="TDG70916.1"/>
    <property type="molecule type" value="Genomic_DNA"/>
</dbReference>